<feature type="compositionally biased region" description="Polar residues" evidence="10">
    <location>
        <begin position="1"/>
        <end position="16"/>
    </location>
</feature>
<keyword evidence="13" id="KW-1185">Reference proteome</keyword>
<dbReference type="NCBIfam" id="TIGR01565">
    <property type="entry name" value="homeo_ZF_HD"/>
    <property type="match status" value="1"/>
</dbReference>
<proteinExistence type="predicted"/>
<evidence type="ECO:0000256" key="3">
    <source>
        <dbReference type="ARBA" id="ARBA00022771"/>
    </source>
</evidence>
<keyword evidence="3 12" id="KW-0863">Zinc-finger</keyword>
<dbReference type="Pfam" id="PF04770">
    <property type="entry name" value="ZF-HD_dimer"/>
    <property type="match status" value="1"/>
</dbReference>
<accession>A0A834TV75</accession>
<dbReference type="PANTHER" id="PTHR31948:SF72">
    <property type="entry name" value="ZINC-FINGER HOMEODOMAIN PROTEIN 10"/>
    <property type="match status" value="1"/>
</dbReference>
<organism evidence="12 13">
    <name type="scientific">Senna tora</name>
    <dbReference type="NCBI Taxonomy" id="362788"/>
    <lineage>
        <taxon>Eukaryota</taxon>
        <taxon>Viridiplantae</taxon>
        <taxon>Streptophyta</taxon>
        <taxon>Embryophyta</taxon>
        <taxon>Tracheophyta</taxon>
        <taxon>Spermatophyta</taxon>
        <taxon>Magnoliopsida</taxon>
        <taxon>eudicotyledons</taxon>
        <taxon>Gunneridae</taxon>
        <taxon>Pentapetalae</taxon>
        <taxon>rosids</taxon>
        <taxon>fabids</taxon>
        <taxon>Fabales</taxon>
        <taxon>Fabaceae</taxon>
        <taxon>Caesalpinioideae</taxon>
        <taxon>Cassia clade</taxon>
        <taxon>Senna</taxon>
    </lineage>
</organism>
<dbReference type="AlphaFoldDB" id="A0A834TV75"/>
<dbReference type="InterPro" id="IPR006456">
    <property type="entry name" value="ZF_HD_homeobox_Cys/His_dimer"/>
</dbReference>
<evidence type="ECO:0000256" key="10">
    <source>
        <dbReference type="SAM" id="MobiDB-lite"/>
    </source>
</evidence>
<evidence type="ECO:0000256" key="9">
    <source>
        <dbReference type="ARBA" id="ARBA00023242"/>
    </source>
</evidence>
<sequence length="317" mass="34725">MDFRANTPTRPANASLTRRRHHHSPPLLYKECLKNHAASIGGHALDGCGEFMPSPASSPTDPRSLKCAACGCHRNFHRRDPREHPNFLSCFYSSGPAPRGPSPTPSPRSPSPMSSSPSPPPLSHFPPSSYMVLSLGPSDENNRTAAAAKENGKKRCRSKFTEEQKERMRLFSEKLGWKMQKGENDGLVEEFCEEIGVSRRVFKCIYAIDCFSPLPLPPITNLGTTGFQLSKAFSRTFQADLNICAYTDDLHVAGESYAPLTRVNVIVAVNEADIVVVLRGSAKVESELRERGRWHGSYAATVDADRATVIGGTVTLA</sequence>
<dbReference type="InterPro" id="IPR009057">
    <property type="entry name" value="Homeodomain-like_sf"/>
</dbReference>
<keyword evidence="9" id="KW-0539">Nucleus</keyword>
<gene>
    <name evidence="12" type="ORF">G2W53_019221</name>
</gene>
<evidence type="ECO:0000313" key="13">
    <source>
        <dbReference type="Proteomes" id="UP000634136"/>
    </source>
</evidence>
<comment type="caution">
    <text evidence="12">The sequence shown here is derived from an EMBL/GenBank/DDBJ whole genome shotgun (WGS) entry which is preliminary data.</text>
</comment>
<comment type="subcellular location">
    <subcellularLocation>
        <location evidence="1">Nucleus</location>
    </subcellularLocation>
</comment>
<keyword evidence="8" id="KW-0804">Transcription</keyword>
<dbReference type="GO" id="GO:0003700">
    <property type="term" value="F:DNA-binding transcription factor activity"/>
    <property type="evidence" value="ECO:0007669"/>
    <property type="project" value="TreeGrafter"/>
</dbReference>
<dbReference type="Gene3D" id="1.10.10.60">
    <property type="entry name" value="Homeodomain-like"/>
    <property type="match status" value="1"/>
</dbReference>
<feature type="region of interest" description="Disordered" evidence="10">
    <location>
        <begin position="96"/>
        <end position="159"/>
    </location>
</feature>
<reference evidence="12" key="1">
    <citation type="submission" date="2020-09" db="EMBL/GenBank/DDBJ databases">
        <title>Genome-Enabled Discovery of Anthraquinone Biosynthesis in Senna tora.</title>
        <authorList>
            <person name="Kang S.-H."/>
            <person name="Pandey R.P."/>
            <person name="Lee C.-M."/>
            <person name="Sim J.-S."/>
            <person name="Jeong J.-T."/>
            <person name="Choi B.-S."/>
            <person name="Jung M."/>
            <person name="Ginzburg D."/>
            <person name="Zhao K."/>
            <person name="Won S.Y."/>
            <person name="Oh T.-J."/>
            <person name="Yu Y."/>
            <person name="Kim N.-H."/>
            <person name="Lee O.R."/>
            <person name="Lee T.-H."/>
            <person name="Bashyal P."/>
            <person name="Kim T.-S."/>
            <person name="Lee W.-H."/>
            <person name="Kawkins C."/>
            <person name="Kim C.-K."/>
            <person name="Kim J.S."/>
            <person name="Ahn B.O."/>
            <person name="Rhee S.Y."/>
            <person name="Sohng J.K."/>
        </authorList>
    </citation>
    <scope>NUCLEOTIDE SEQUENCE</scope>
    <source>
        <tissue evidence="12">Leaf</tissue>
    </source>
</reference>
<dbReference type="PROSITE" id="PS51523">
    <property type="entry name" value="ZF_HD_DIMER"/>
    <property type="match status" value="1"/>
</dbReference>
<evidence type="ECO:0000256" key="7">
    <source>
        <dbReference type="ARBA" id="ARBA00023155"/>
    </source>
</evidence>
<name>A0A834TV75_9FABA</name>
<dbReference type="OrthoDB" id="1929626at2759"/>
<evidence type="ECO:0000256" key="4">
    <source>
        <dbReference type="ARBA" id="ARBA00022833"/>
    </source>
</evidence>
<evidence type="ECO:0000256" key="5">
    <source>
        <dbReference type="ARBA" id="ARBA00023015"/>
    </source>
</evidence>
<evidence type="ECO:0000259" key="11">
    <source>
        <dbReference type="PROSITE" id="PS51523"/>
    </source>
</evidence>
<dbReference type="SUPFAM" id="SSF46689">
    <property type="entry name" value="Homeodomain-like"/>
    <property type="match status" value="1"/>
</dbReference>
<dbReference type="InterPro" id="IPR006455">
    <property type="entry name" value="Homeodomain_ZF_HD"/>
</dbReference>
<dbReference type="GO" id="GO:0050793">
    <property type="term" value="P:regulation of developmental process"/>
    <property type="evidence" value="ECO:0007669"/>
    <property type="project" value="TreeGrafter"/>
</dbReference>
<keyword evidence="7 12" id="KW-0371">Homeobox</keyword>
<dbReference type="GO" id="GO:0008270">
    <property type="term" value="F:zinc ion binding"/>
    <property type="evidence" value="ECO:0007669"/>
    <property type="project" value="UniProtKB-KW"/>
</dbReference>
<keyword evidence="2" id="KW-0479">Metal-binding</keyword>
<keyword evidence="4" id="KW-0862">Zinc</keyword>
<evidence type="ECO:0000256" key="2">
    <source>
        <dbReference type="ARBA" id="ARBA00022723"/>
    </source>
</evidence>
<dbReference type="GO" id="GO:0000976">
    <property type="term" value="F:transcription cis-regulatory region binding"/>
    <property type="evidence" value="ECO:0007669"/>
    <property type="project" value="TreeGrafter"/>
</dbReference>
<dbReference type="EMBL" id="JAAIUW010000006">
    <property type="protein sequence ID" value="KAF7828057.1"/>
    <property type="molecule type" value="Genomic_DNA"/>
</dbReference>
<dbReference type="NCBIfam" id="TIGR01566">
    <property type="entry name" value="ZF_HD_prot_N"/>
    <property type="match status" value="1"/>
</dbReference>
<evidence type="ECO:0000256" key="6">
    <source>
        <dbReference type="ARBA" id="ARBA00023125"/>
    </source>
</evidence>
<feature type="region of interest" description="Disordered" evidence="10">
    <location>
        <begin position="1"/>
        <end position="23"/>
    </location>
</feature>
<keyword evidence="6 12" id="KW-0238">DNA-binding</keyword>
<dbReference type="PANTHER" id="PTHR31948">
    <property type="entry name" value="ZINC-FINGER HOMEODOMAIN PROTEIN 2"/>
    <property type="match status" value="1"/>
</dbReference>
<dbReference type="Proteomes" id="UP000634136">
    <property type="component" value="Unassembled WGS sequence"/>
</dbReference>
<evidence type="ECO:0000256" key="8">
    <source>
        <dbReference type="ARBA" id="ARBA00023163"/>
    </source>
</evidence>
<evidence type="ECO:0000313" key="12">
    <source>
        <dbReference type="EMBL" id="KAF7828057.1"/>
    </source>
</evidence>
<evidence type="ECO:0000256" key="1">
    <source>
        <dbReference type="ARBA" id="ARBA00004123"/>
    </source>
</evidence>
<feature type="domain" description="ZF-HD dimerization-type" evidence="11">
    <location>
        <begin position="29"/>
        <end position="80"/>
    </location>
</feature>
<keyword evidence="5" id="KW-0805">Transcription regulation</keyword>
<dbReference type="GO" id="GO:0005634">
    <property type="term" value="C:nucleus"/>
    <property type="evidence" value="ECO:0007669"/>
    <property type="project" value="UniProtKB-SubCell"/>
</dbReference>
<feature type="compositionally biased region" description="Pro residues" evidence="10">
    <location>
        <begin position="98"/>
        <end position="110"/>
    </location>
</feature>
<protein>
    <submittedName>
        <fullName evidence="12">Zinc-finger homeodomain protein 11-like</fullName>
    </submittedName>
</protein>